<evidence type="ECO:0000313" key="2">
    <source>
        <dbReference type="Proteomes" id="UP000230233"/>
    </source>
</evidence>
<name>A0A2G5SFS5_9PELO</name>
<protein>
    <submittedName>
        <fullName evidence="1">Uncharacterized protein</fullName>
    </submittedName>
</protein>
<evidence type="ECO:0000313" key="1">
    <source>
        <dbReference type="EMBL" id="PIC13726.1"/>
    </source>
</evidence>
<dbReference type="AlphaFoldDB" id="A0A2G5SFS5"/>
<accession>A0A2G5SFS5</accession>
<gene>
    <name evidence="1" type="ORF">B9Z55_027587</name>
</gene>
<dbReference type="Gene3D" id="2.60.120.650">
    <property type="entry name" value="Cupin"/>
    <property type="match status" value="1"/>
</dbReference>
<comment type="caution">
    <text evidence="1">The sequence shown here is derived from an EMBL/GenBank/DDBJ whole genome shotgun (WGS) entry which is preliminary data.</text>
</comment>
<reference evidence="2" key="1">
    <citation type="submission" date="2017-10" db="EMBL/GenBank/DDBJ databases">
        <title>Rapid genome shrinkage in a self-fertile nematode reveals novel sperm competition proteins.</title>
        <authorList>
            <person name="Yin D."/>
            <person name="Schwarz E.M."/>
            <person name="Thomas C.G."/>
            <person name="Felde R.L."/>
            <person name="Korf I.F."/>
            <person name="Cutter A.D."/>
            <person name="Schartner C.M."/>
            <person name="Ralston E.J."/>
            <person name="Meyer B.J."/>
            <person name="Haag E.S."/>
        </authorList>
    </citation>
    <scope>NUCLEOTIDE SEQUENCE [LARGE SCALE GENOMIC DNA]</scope>
    <source>
        <strain evidence="2">JU1422</strain>
    </source>
</reference>
<sequence length="127" mass="14059">MNIAKFPDFLAPHTSSNVTNYAQESTKALNKLQLYLKTPSFITDPHLKNSGLGSVDHNLGPEPCLGSLAKAERELQIIQRKQMNLTGPVAPESVQAVERCFGCVDCPPLMFHVLICWMECKCCLRAV</sequence>
<proteinExistence type="predicted"/>
<dbReference type="EMBL" id="PDUG01000011">
    <property type="protein sequence ID" value="PIC13726.1"/>
    <property type="molecule type" value="Genomic_DNA"/>
</dbReference>
<organism evidence="1 2">
    <name type="scientific">Caenorhabditis nigoni</name>
    <dbReference type="NCBI Taxonomy" id="1611254"/>
    <lineage>
        <taxon>Eukaryota</taxon>
        <taxon>Metazoa</taxon>
        <taxon>Ecdysozoa</taxon>
        <taxon>Nematoda</taxon>
        <taxon>Chromadorea</taxon>
        <taxon>Rhabditida</taxon>
        <taxon>Rhabditina</taxon>
        <taxon>Rhabditomorpha</taxon>
        <taxon>Rhabditoidea</taxon>
        <taxon>Rhabditidae</taxon>
        <taxon>Peloderinae</taxon>
        <taxon>Caenorhabditis</taxon>
    </lineage>
</organism>
<keyword evidence="2" id="KW-1185">Reference proteome</keyword>
<dbReference type="STRING" id="1611254.A0A2G5SFS5"/>
<dbReference type="Proteomes" id="UP000230233">
    <property type="component" value="Unassembled WGS sequence"/>
</dbReference>